<dbReference type="SMART" id="SM00014">
    <property type="entry name" value="acidPPc"/>
    <property type="match status" value="1"/>
</dbReference>
<dbReference type="EMBL" id="BMUE01000021">
    <property type="protein sequence ID" value="GGW77948.1"/>
    <property type="molecule type" value="Genomic_DNA"/>
</dbReference>
<dbReference type="Gene3D" id="1.20.144.10">
    <property type="entry name" value="Phosphatidic acid phosphatase type 2/haloperoxidase"/>
    <property type="match status" value="1"/>
</dbReference>
<keyword evidence="5" id="KW-1185">Reference proteome</keyword>
<dbReference type="PANTHER" id="PTHR14969:SF13">
    <property type="entry name" value="AT30094P"/>
    <property type="match status" value="1"/>
</dbReference>
<feature type="region of interest" description="Disordered" evidence="1">
    <location>
        <begin position="236"/>
        <end position="257"/>
    </location>
</feature>
<dbReference type="CDD" id="cd03392">
    <property type="entry name" value="PAP2_like_2"/>
    <property type="match status" value="1"/>
</dbReference>
<dbReference type="InterPro" id="IPR036938">
    <property type="entry name" value="PAP2/HPO_sf"/>
</dbReference>
<feature type="domain" description="Phosphatidic acid phosphatase type 2/haloperoxidase" evidence="3">
    <location>
        <begin position="106"/>
        <end position="219"/>
    </location>
</feature>
<gene>
    <name evidence="4" type="ORF">GCM10010503_64720</name>
</gene>
<protein>
    <submittedName>
        <fullName evidence="4">Phosphatase PAP2 family protein</fullName>
    </submittedName>
</protein>
<proteinExistence type="predicted"/>
<feature type="transmembrane region" description="Helical" evidence="2">
    <location>
        <begin position="144"/>
        <end position="167"/>
    </location>
</feature>
<feature type="transmembrane region" description="Helical" evidence="2">
    <location>
        <begin position="103"/>
        <end position="124"/>
    </location>
</feature>
<feature type="transmembrane region" description="Helical" evidence="2">
    <location>
        <begin position="174"/>
        <end position="194"/>
    </location>
</feature>
<feature type="transmembrane region" description="Helical" evidence="2">
    <location>
        <begin position="206"/>
        <end position="229"/>
    </location>
</feature>
<keyword evidence="2" id="KW-0472">Membrane</keyword>
<evidence type="ECO:0000313" key="4">
    <source>
        <dbReference type="EMBL" id="GGW77948.1"/>
    </source>
</evidence>
<reference evidence="4" key="2">
    <citation type="submission" date="2020-09" db="EMBL/GenBank/DDBJ databases">
        <authorList>
            <person name="Sun Q."/>
            <person name="Ohkuma M."/>
        </authorList>
    </citation>
    <scope>NUCLEOTIDE SEQUENCE</scope>
    <source>
        <strain evidence="4">JCM 4490</strain>
    </source>
</reference>
<evidence type="ECO:0000256" key="1">
    <source>
        <dbReference type="SAM" id="MobiDB-lite"/>
    </source>
</evidence>
<evidence type="ECO:0000259" key="3">
    <source>
        <dbReference type="SMART" id="SM00014"/>
    </source>
</evidence>
<dbReference type="Proteomes" id="UP000620224">
    <property type="component" value="Unassembled WGS sequence"/>
</dbReference>
<comment type="caution">
    <text evidence="4">The sequence shown here is derived from an EMBL/GenBank/DDBJ whole genome shotgun (WGS) entry which is preliminary data.</text>
</comment>
<organism evidence="4 5">
    <name type="scientific">Streptomyces lucensis JCM 4490</name>
    <dbReference type="NCBI Taxonomy" id="1306176"/>
    <lineage>
        <taxon>Bacteria</taxon>
        <taxon>Bacillati</taxon>
        <taxon>Actinomycetota</taxon>
        <taxon>Actinomycetes</taxon>
        <taxon>Kitasatosporales</taxon>
        <taxon>Streptomycetaceae</taxon>
        <taxon>Streptomyces</taxon>
    </lineage>
</organism>
<reference evidence="4" key="1">
    <citation type="journal article" date="2014" name="Int. J. Syst. Evol. Microbiol.">
        <title>Complete genome sequence of Corynebacterium casei LMG S-19264T (=DSM 44701T), isolated from a smear-ripened cheese.</title>
        <authorList>
            <consortium name="US DOE Joint Genome Institute (JGI-PGF)"/>
            <person name="Walter F."/>
            <person name="Albersmeier A."/>
            <person name="Kalinowski J."/>
            <person name="Ruckert C."/>
        </authorList>
    </citation>
    <scope>NUCLEOTIDE SEQUENCE</scope>
    <source>
        <strain evidence="4">JCM 4490</strain>
    </source>
</reference>
<accession>A0A918JFT2</accession>
<dbReference type="Pfam" id="PF01569">
    <property type="entry name" value="PAP2"/>
    <property type="match status" value="1"/>
</dbReference>
<dbReference type="SUPFAM" id="SSF48317">
    <property type="entry name" value="Acid phosphatase/Vanadium-dependent haloperoxidase"/>
    <property type="match status" value="1"/>
</dbReference>
<dbReference type="PANTHER" id="PTHR14969">
    <property type="entry name" value="SPHINGOSINE-1-PHOSPHATE PHOSPHOHYDROLASE"/>
    <property type="match status" value="1"/>
</dbReference>
<feature type="compositionally biased region" description="Basic and acidic residues" evidence="1">
    <location>
        <begin position="240"/>
        <end position="250"/>
    </location>
</feature>
<dbReference type="RefSeq" id="WP_373305215.1">
    <property type="nucleotide sequence ID" value="NZ_BMUE01000021.1"/>
</dbReference>
<keyword evidence="2" id="KW-0812">Transmembrane</keyword>
<sequence>MSPASGRVPASRTVVTRGDVAESAGSAGLGAWAALALLGMAAGGRGGAPLWLDHGLLTWAVGHRPETALAVARGVTDTGTGAVPYVLAVLAGVVAGRTARQRLGATALCLVCLGLGQLVRYGVMELVHRPRPPRDDWAAHASGWAFPSGHTSTAALAAGLLVLALTLRAPRAGTALRIAVACWGLSVGLTRIYLGVHWFTDVVGGWLFAAGWLGACLCAAACLLPASFLTRTTDPAALPTEDHAPEDPGGRGRSRPA</sequence>
<dbReference type="InterPro" id="IPR000326">
    <property type="entry name" value="PAP2/HPO"/>
</dbReference>
<dbReference type="AlphaFoldDB" id="A0A918JFT2"/>
<evidence type="ECO:0000313" key="5">
    <source>
        <dbReference type="Proteomes" id="UP000620224"/>
    </source>
</evidence>
<keyword evidence="2" id="KW-1133">Transmembrane helix</keyword>
<name>A0A918JFT2_9ACTN</name>
<evidence type="ECO:0000256" key="2">
    <source>
        <dbReference type="SAM" id="Phobius"/>
    </source>
</evidence>